<evidence type="ECO:0000313" key="3">
    <source>
        <dbReference type="WBParaSite" id="ACOC_0000486501-mRNA-1"/>
    </source>
</evidence>
<dbReference type="AlphaFoldDB" id="A0A0R3PK10"/>
<evidence type="ECO:0000313" key="2">
    <source>
        <dbReference type="Proteomes" id="UP000267027"/>
    </source>
</evidence>
<accession>A0A0R3PK10</accession>
<protein>
    <submittedName>
        <fullName evidence="1 3">Uncharacterized protein</fullName>
    </submittedName>
</protein>
<evidence type="ECO:0000313" key="1">
    <source>
        <dbReference type="EMBL" id="VDM56451.1"/>
    </source>
</evidence>
<reference evidence="1 2" key="2">
    <citation type="submission" date="2018-11" db="EMBL/GenBank/DDBJ databases">
        <authorList>
            <consortium name="Pathogen Informatics"/>
        </authorList>
    </citation>
    <scope>NUCLEOTIDE SEQUENCE [LARGE SCALE GENOMIC DNA]</scope>
    <source>
        <strain evidence="1 2">Costa Rica</strain>
    </source>
</reference>
<name>A0A0R3PK10_ANGCS</name>
<keyword evidence="2" id="KW-1185">Reference proteome</keyword>
<sequence>MQTCYWKTTQMMGGRVRGQSQASKLVDGNDFKIMETVSQMSPFSKQTIAMDDDCVREKRMKITLEPP</sequence>
<dbReference type="WBParaSite" id="ACOC_0000486501-mRNA-1">
    <property type="protein sequence ID" value="ACOC_0000486501-mRNA-1"/>
    <property type="gene ID" value="ACOC_0000486501"/>
</dbReference>
<proteinExistence type="predicted"/>
<dbReference type="Proteomes" id="UP000267027">
    <property type="component" value="Unassembled WGS sequence"/>
</dbReference>
<organism evidence="3">
    <name type="scientific">Angiostrongylus costaricensis</name>
    <name type="common">Nematode worm</name>
    <dbReference type="NCBI Taxonomy" id="334426"/>
    <lineage>
        <taxon>Eukaryota</taxon>
        <taxon>Metazoa</taxon>
        <taxon>Ecdysozoa</taxon>
        <taxon>Nematoda</taxon>
        <taxon>Chromadorea</taxon>
        <taxon>Rhabditida</taxon>
        <taxon>Rhabditina</taxon>
        <taxon>Rhabditomorpha</taxon>
        <taxon>Strongyloidea</taxon>
        <taxon>Metastrongylidae</taxon>
        <taxon>Angiostrongylus</taxon>
    </lineage>
</organism>
<dbReference type="EMBL" id="UYYA01003834">
    <property type="protein sequence ID" value="VDM56451.1"/>
    <property type="molecule type" value="Genomic_DNA"/>
</dbReference>
<reference evidence="3" key="1">
    <citation type="submission" date="2017-02" db="UniProtKB">
        <authorList>
            <consortium name="WormBaseParasite"/>
        </authorList>
    </citation>
    <scope>IDENTIFICATION</scope>
</reference>
<gene>
    <name evidence="1" type="ORF">ACOC_LOCUS4866</name>
</gene>